<protein>
    <recommendedName>
        <fullName evidence="3">Phasin protein</fullName>
    </recommendedName>
</protein>
<sequence length="105" mass="11373">MSRALIRQAEQIKAALLGGNAAGALIQIDDWMRMAARKGLDPVTKEQLEPAVAELRALAQASLDGARQAAEQVRAIVEAARSLQTYDSFGRRLVTATRANAPQRF</sequence>
<dbReference type="Proteomes" id="UP001589795">
    <property type="component" value="Unassembled WGS sequence"/>
</dbReference>
<evidence type="ECO:0000313" key="2">
    <source>
        <dbReference type="Proteomes" id="UP001589795"/>
    </source>
</evidence>
<comment type="caution">
    <text evidence="1">The sequence shown here is derived from an EMBL/GenBank/DDBJ whole genome shotgun (WGS) entry which is preliminary data.</text>
</comment>
<dbReference type="EMBL" id="JBHLWQ010000196">
    <property type="protein sequence ID" value="MFC0202561.1"/>
    <property type="molecule type" value="Genomic_DNA"/>
</dbReference>
<evidence type="ECO:0000313" key="1">
    <source>
        <dbReference type="EMBL" id="MFC0202561.1"/>
    </source>
</evidence>
<keyword evidence="2" id="KW-1185">Reference proteome</keyword>
<organism evidence="1 2">
    <name type="scientific">Paracoccus rhizosphaerae</name>
    <dbReference type="NCBI Taxonomy" id="1133347"/>
    <lineage>
        <taxon>Bacteria</taxon>
        <taxon>Pseudomonadati</taxon>
        <taxon>Pseudomonadota</taxon>
        <taxon>Alphaproteobacteria</taxon>
        <taxon>Rhodobacterales</taxon>
        <taxon>Paracoccaceae</taxon>
        <taxon>Paracoccus</taxon>
    </lineage>
</organism>
<proteinExistence type="predicted"/>
<gene>
    <name evidence="1" type="ORF">ACFFIZ_20175</name>
</gene>
<accession>A0ABV6CP87</accession>
<dbReference type="RefSeq" id="WP_265508065.1">
    <property type="nucleotide sequence ID" value="NZ_JAOTBE010000054.1"/>
</dbReference>
<evidence type="ECO:0008006" key="3">
    <source>
        <dbReference type="Google" id="ProtNLM"/>
    </source>
</evidence>
<name>A0ABV6CP87_9RHOB</name>
<reference evidence="1 2" key="1">
    <citation type="submission" date="2024-09" db="EMBL/GenBank/DDBJ databases">
        <authorList>
            <person name="Sun Q."/>
            <person name="Mori K."/>
        </authorList>
    </citation>
    <scope>NUCLEOTIDE SEQUENCE [LARGE SCALE GENOMIC DNA]</scope>
    <source>
        <strain evidence="1 2">CCM 7904</strain>
    </source>
</reference>